<sequence>MHSKLKNEISRGGNSRAPTPLAAFQWDLVQSFC</sequence>
<dbReference type="Proteomes" id="UP000187429">
    <property type="component" value="Unassembled WGS sequence"/>
</dbReference>
<feature type="non-terminal residue" evidence="1">
    <location>
        <position position="33"/>
    </location>
</feature>
<accession>A0A1R1XUN1</accession>
<keyword evidence="2" id="KW-1185">Reference proteome</keyword>
<evidence type="ECO:0000313" key="1">
    <source>
        <dbReference type="EMBL" id="OMJ18249.1"/>
    </source>
</evidence>
<reference evidence="2" key="1">
    <citation type="submission" date="2017-01" db="EMBL/GenBank/DDBJ databases">
        <authorList>
            <person name="Wang Y."/>
            <person name="White M."/>
            <person name="Kvist S."/>
            <person name="Moncalvo J.-M."/>
        </authorList>
    </citation>
    <scope>NUCLEOTIDE SEQUENCE [LARGE SCALE GENOMIC DNA]</scope>
    <source>
        <strain evidence="2">ID-206-W2</strain>
    </source>
</reference>
<comment type="caution">
    <text evidence="1">The sequence shown here is derived from an EMBL/GenBank/DDBJ whole genome shotgun (WGS) entry which is preliminary data.</text>
</comment>
<evidence type="ECO:0000313" key="2">
    <source>
        <dbReference type="Proteomes" id="UP000187429"/>
    </source>
</evidence>
<organism evidence="1 2">
    <name type="scientific">Smittium culicis</name>
    <dbReference type="NCBI Taxonomy" id="133412"/>
    <lineage>
        <taxon>Eukaryota</taxon>
        <taxon>Fungi</taxon>
        <taxon>Fungi incertae sedis</taxon>
        <taxon>Zoopagomycota</taxon>
        <taxon>Kickxellomycotina</taxon>
        <taxon>Harpellomycetes</taxon>
        <taxon>Harpellales</taxon>
        <taxon>Legeriomycetaceae</taxon>
        <taxon>Smittium</taxon>
    </lineage>
</organism>
<protein>
    <submittedName>
        <fullName evidence="1">Uncharacterized protein</fullName>
    </submittedName>
</protein>
<dbReference type="AlphaFoldDB" id="A0A1R1XUN1"/>
<gene>
    <name evidence="1" type="ORF">AYI69_g7109</name>
</gene>
<name>A0A1R1XUN1_9FUNG</name>
<dbReference type="EMBL" id="LSSM01003334">
    <property type="protein sequence ID" value="OMJ18249.1"/>
    <property type="molecule type" value="Genomic_DNA"/>
</dbReference>
<proteinExistence type="predicted"/>